<feature type="transmembrane region" description="Helical" evidence="2">
    <location>
        <begin position="36"/>
        <end position="52"/>
    </location>
</feature>
<dbReference type="EMBL" id="CP063687">
    <property type="protein sequence ID" value="QOY28822.1"/>
    <property type="molecule type" value="Genomic_DNA"/>
</dbReference>
<evidence type="ECO:0000256" key="2">
    <source>
        <dbReference type="SAM" id="Phobius"/>
    </source>
</evidence>
<sequence>MIILGIVATLATFVFITALIFIFFEKTKKIGKQIAPISLVLALSLFFIMVTLNRDSHKSKTEDVTAATESTTEEPMNSEDEGDSYVQSVEDSQKEFNFSLDEFVQTFNETAQDIENNDLSLINKDDIGDFKLTEVKDVTVYTRELKTDTDGSGGNFTLAAWYDNNHKFYRLQLSTSGSDNMASPIGLANIFAVFQTLGIDEDHLYDLLKSDEEILNAIDGDYSVTMAKIPSISLIINIEPK</sequence>
<reference evidence="4" key="1">
    <citation type="submission" date="2020-10" db="EMBL/GenBank/DDBJ databases">
        <title>Complete genome sequence of Bacillus velezensis NST6.</title>
        <authorList>
            <person name="Choi J."/>
        </authorList>
    </citation>
    <scope>NUCLEOTIDE SEQUENCE [LARGE SCALE GENOMIC DNA]</scope>
    <source>
        <strain evidence="4">NST6</strain>
    </source>
</reference>
<organism evidence="3 4">
    <name type="scientific">Bacillus velezensis</name>
    <dbReference type="NCBI Taxonomy" id="492670"/>
    <lineage>
        <taxon>Bacteria</taxon>
        <taxon>Bacillati</taxon>
        <taxon>Bacillota</taxon>
        <taxon>Bacilli</taxon>
        <taxon>Bacillales</taxon>
        <taxon>Bacillaceae</taxon>
        <taxon>Bacillus</taxon>
        <taxon>Bacillus amyloliquefaciens group</taxon>
    </lineage>
</organism>
<dbReference type="RefSeq" id="WP_123117860.1">
    <property type="nucleotide sequence ID" value="NZ_CP033576.1"/>
</dbReference>
<accession>A0A7W4QCN2</accession>
<protein>
    <submittedName>
        <fullName evidence="3">Uncharacterized protein</fullName>
    </submittedName>
</protein>
<name>A0A7W4QCN2_BACVE</name>
<evidence type="ECO:0000256" key="1">
    <source>
        <dbReference type="SAM" id="MobiDB-lite"/>
    </source>
</evidence>
<keyword evidence="2" id="KW-0472">Membrane</keyword>
<dbReference type="Proteomes" id="UP000587477">
    <property type="component" value="Chromosome"/>
</dbReference>
<gene>
    <name evidence="3" type="ORF">BACVE_003864</name>
</gene>
<dbReference type="AlphaFoldDB" id="A0A7W4QCN2"/>
<evidence type="ECO:0000313" key="3">
    <source>
        <dbReference type="EMBL" id="QOY28822.1"/>
    </source>
</evidence>
<proteinExistence type="predicted"/>
<keyword evidence="2" id="KW-1133">Transmembrane helix</keyword>
<feature type="region of interest" description="Disordered" evidence="1">
    <location>
        <begin position="60"/>
        <end position="83"/>
    </location>
</feature>
<evidence type="ECO:0000313" key="4">
    <source>
        <dbReference type="Proteomes" id="UP000587477"/>
    </source>
</evidence>
<feature type="transmembrane region" description="Helical" evidence="2">
    <location>
        <begin position="6"/>
        <end position="24"/>
    </location>
</feature>
<keyword evidence="2" id="KW-0812">Transmembrane</keyword>